<evidence type="ECO:0000313" key="2">
    <source>
        <dbReference type="Proteomes" id="UP000198323"/>
    </source>
</evidence>
<gene>
    <name evidence="1" type="ORF">ASZ78_005868</name>
</gene>
<dbReference type="Proteomes" id="UP000198323">
    <property type="component" value="Unassembled WGS sequence"/>
</dbReference>
<evidence type="ECO:0000313" key="1">
    <source>
        <dbReference type="EMBL" id="OXB68677.1"/>
    </source>
</evidence>
<protein>
    <submittedName>
        <fullName evidence="1">Uncharacterized protein</fullName>
    </submittedName>
</protein>
<organism evidence="1 2">
    <name type="scientific">Callipepla squamata</name>
    <name type="common">Scaled quail</name>
    <dbReference type="NCBI Taxonomy" id="9009"/>
    <lineage>
        <taxon>Eukaryota</taxon>
        <taxon>Metazoa</taxon>
        <taxon>Chordata</taxon>
        <taxon>Craniata</taxon>
        <taxon>Vertebrata</taxon>
        <taxon>Euteleostomi</taxon>
        <taxon>Archelosauria</taxon>
        <taxon>Archosauria</taxon>
        <taxon>Dinosauria</taxon>
        <taxon>Saurischia</taxon>
        <taxon>Theropoda</taxon>
        <taxon>Coelurosauria</taxon>
        <taxon>Aves</taxon>
        <taxon>Neognathae</taxon>
        <taxon>Galloanserae</taxon>
        <taxon>Galliformes</taxon>
        <taxon>Odontophoridae</taxon>
        <taxon>Callipepla</taxon>
    </lineage>
</organism>
<dbReference type="OrthoDB" id="10585028at2759"/>
<reference evidence="1 2" key="1">
    <citation type="submission" date="2016-07" db="EMBL/GenBank/DDBJ databases">
        <title>Disparate Historic Effective Population Sizes Predicted by Modern Levels of Genome Diversity for the Scaled Quail (Callipepla squamata) and the Northern Bobwhite (Colinus virginianus): Inferences from First and Second Generation Draft Genome Assemblies for Sympatric New World Quail.</title>
        <authorList>
            <person name="Oldeschulte D.L."/>
            <person name="Halley Y.A."/>
            <person name="Bhattarai E.K."/>
            <person name="Brashear W.A."/>
            <person name="Hill J."/>
            <person name="Metz R.P."/>
            <person name="Johnson C.D."/>
            <person name="Rollins D."/>
            <person name="Peterson M.J."/>
            <person name="Bickhart D.M."/>
            <person name="Decker J.E."/>
            <person name="Seabury C.M."/>
        </authorList>
    </citation>
    <scope>NUCLEOTIDE SEQUENCE [LARGE SCALE GENOMIC DNA]</scope>
    <source>
        <strain evidence="1 2">Texas</strain>
        <tissue evidence="1">Leg muscle</tissue>
    </source>
</reference>
<keyword evidence="2" id="KW-1185">Reference proteome</keyword>
<feature type="non-terminal residue" evidence="1">
    <location>
        <position position="1"/>
    </location>
</feature>
<comment type="caution">
    <text evidence="1">The sequence shown here is derived from an EMBL/GenBank/DDBJ whole genome shotgun (WGS) entry which is preliminary data.</text>
</comment>
<name>A0A226NMW7_CALSU</name>
<dbReference type="EMBL" id="MCFN01000011">
    <property type="protein sequence ID" value="OXB68677.1"/>
    <property type="molecule type" value="Genomic_DNA"/>
</dbReference>
<sequence length="108" mass="12240">FKQFYEALKMPCRIPPSRIAASQYKCYVKKWENVEGPNQKSSHSYSYTCLVPPEIYVFSLDHKSTSLQLCHLKIASENCRLLLARLALEPPPASILHPSACILYPPSS</sequence>
<accession>A0A226NMW7</accession>
<proteinExistence type="predicted"/>
<dbReference type="AlphaFoldDB" id="A0A226NMW7"/>